<dbReference type="InterPro" id="IPR001173">
    <property type="entry name" value="Glyco_trans_2-like"/>
</dbReference>
<keyword evidence="3" id="KW-0472">Membrane</keyword>
<gene>
    <name evidence="5" type="ORF">BL253_19830</name>
</gene>
<evidence type="ECO:0000256" key="1">
    <source>
        <dbReference type="ARBA" id="ARBA00006739"/>
    </source>
</evidence>
<reference evidence="6" key="1">
    <citation type="submission" date="2016-10" db="EMBL/GenBank/DDBJ databases">
        <title>Frankia sp. NRRL B-16386 Genome sequencing.</title>
        <authorList>
            <person name="Ghodhbane-Gtari F."/>
            <person name="Swanson E."/>
            <person name="Gueddou A."/>
            <person name="Hezbri K."/>
            <person name="Ktari K."/>
            <person name="Nouioui I."/>
            <person name="Morris K."/>
            <person name="Simpson S."/>
            <person name="Abebe-Akele F."/>
            <person name="Thomas K."/>
            <person name="Gtari M."/>
            <person name="Tisa L.S."/>
        </authorList>
    </citation>
    <scope>NUCLEOTIDE SEQUENCE [LARGE SCALE GENOMIC DNA]</scope>
    <source>
        <strain evidence="6">NRRL B-16386</strain>
    </source>
</reference>
<evidence type="ECO:0000259" key="4">
    <source>
        <dbReference type="Pfam" id="PF00535"/>
    </source>
</evidence>
<dbReference type="PANTHER" id="PTHR48090">
    <property type="entry name" value="UNDECAPRENYL-PHOSPHATE 4-DEOXY-4-FORMAMIDO-L-ARABINOSE TRANSFERASE-RELATED"/>
    <property type="match status" value="1"/>
</dbReference>
<dbReference type="AlphaFoldDB" id="A0A1V2I888"/>
<dbReference type="FunFam" id="3.90.550.10:FF:000129">
    <property type="entry name" value="Glycosyltransferase family 2 protein"/>
    <property type="match status" value="1"/>
</dbReference>
<feature type="region of interest" description="Disordered" evidence="2">
    <location>
        <begin position="86"/>
        <end position="124"/>
    </location>
</feature>
<organism evidence="5 6">
    <name type="scientific">Pseudofrankia asymbiotica</name>
    <dbReference type="NCBI Taxonomy" id="1834516"/>
    <lineage>
        <taxon>Bacteria</taxon>
        <taxon>Bacillati</taxon>
        <taxon>Actinomycetota</taxon>
        <taxon>Actinomycetes</taxon>
        <taxon>Frankiales</taxon>
        <taxon>Frankiaceae</taxon>
        <taxon>Pseudofrankia</taxon>
    </lineage>
</organism>
<keyword evidence="6" id="KW-1185">Reference proteome</keyword>
<feature type="transmembrane region" description="Helical" evidence="3">
    <location>
        <begin position="352"/>
        <end position="375"/>
    </location>
</feature>
<feature type="transmembrane region" description="Helical" evidence="3">
    <location>
        <begin position="451"/>
        <end position="477"/>
    </location>
</feature>
<evidence type="ECO:0000313" key="5">
    <source>
        <dbReference type="EMBL" id="ONH28432.1"/>
    </source>
</evidence>
<feature type="domain" description="Glycosyltransferase 2-like" evidence="4">
    <location>
        <begin position="128"/>
        <end position="288"/>
    </location>
</feature>
<evidence type="ECO:0000256" key="2">
    <source>
        <dbReference type="SAM" id="MobiDB-lite"/>
    </source>
</evidence>
<feature type="region of interest" description="Disordered" evidence="2">
    <location>
        <begin position="1"/>
        <end position="53"/>
    </location>
</feature>
<dbReference type="SUPFAM" id="SSF53448">
    <property type="entry name" value="Nucleotide-diphospho-sugar transferases"/>
    <property type="match status" value="1"/>
</dbReference>
<feature type="compositionally biased region" description="Low complexity" evidence="2">
    <location>
        <begin position="35"/>
        <end position="53"/>
    </location>
</feature>
<dbReference type="Gene3D" id="3.90.550.10">
    <property type="entry name" value="Spore Coat Polysaccharide Biosynthesis Protein SpsA, Chain A"/>
    <property type="match status" value="1"/>
</dbReference>
<proteinExistence type="inferred from homology"/>
<dbReference type="EMBL" id="MOMC01000040">
    <property type="protein sequence ID" value="ONH28432.1"/>
    <property type="molecule type" value="Genomic_DNA"/>
</dbReference>
<keyword evidence="3" id="KW-1133">Transmembrane helix</keyword>
<comment type="similarity">
    <text evidence="1">Belongs to the glycosyltransferase 2 family.</text>
</comment>
<dbReference type="CDD" id="cd04179">
    <property type="entry name" value="DPM_DPG-synthase_like"/>
    <property type="match status" value="1"/>
</dbReference>
<sequence>MDAVRPTSTTSQDAESASGSGWADVRPPGGGHAESTAVSGPAPASPAAVGSTAVGSETASQAAASQLDPALTAGGHATVTAVADRPAAAGHPGSPGGHTPGNGHPSRASSSRHGRGAARGDTSRVEVSVVMPCLNEEASVGDCVRAARAGLSRLGLPGEVVVVDNGSTDSSAARATAAGARVVAERRRGYGNAYLTGFATARGRIIVMGDADSSYDFTAIDALVAPLLRGEADYVLGSRLGGQILPGAMPWLHRYIGNPVLTAILNRLFGVRASDAHSGMRAFTRDAYTRMALRSEGMELASEIVVAAARAELRCVEIPITYHPRVGASKLDSVRDGWRHLRFMLLLAPRHLFVLPGLLLLALGLLGQASLLVAAVTDPARVTGDPGIQGASEPYGWYGTLICVLAALVGGQLVLLGAFADAHHGRVGWRMPGQRPPRLVRWPLTPGRGGFLGSTLFATGLVAAVVLGVLVVTATGGHDAAGMTRVTAPWPGWSPRLGAPAALPAAGLALTVAALGLQGMLGTFYLRLVATATGAAAR</sequence>
<evidence type="ECO:0000313" key="6">
    <source>
        <dbReference type="Proteomes" id="UP000188929"/>
    </source>
</evidence>
<accession>A0A1V2I888</accession>
<keyword evidence="3" id="KW-0812">Transmembrane</keyword>
<dbReference type="Pfam" id="PF00535">
    <property type="entry name" value="Glycos_transf_2"/>
    <property type="match status" value="1"/>
</dbReference>
<feature type="compositionally biased region" description="Polar residues" evidence="2">
    <location>
        <begin position="1"/>
        <end position="19"/>
    </location>
</feature>
<name>A0A1V2I888_9ACTN</name>
<dbReference type="PANTHER" id="PTHR48090:SF7">
    <property type="entry name" value="RFBJ PROTEIN"/>
    <property type="match status" value="1"/>
</dbReference>
<dbReference type="STRING" id="1834516.BL253_19830"/>
<dbReference type="InterPro" id="IPR050256">
    <property type="entry name" value="Glycosyltransferase_2"/>
</dbReference>
<feature type="transmembrane region" description="Helical" evidence="3">
    <location>
        <begin position="395"/>
        <end position="420"/>
    </location>
</feature>
<protein>
    <recommendedName>
        <fullName evidence="4">Glycosyltransferase 2-like domain-containing protein</fullName>
    </recommendedName>
</protein>
<comment type="caution">
    <text evidence="5">The sequence shown here is derived from an EMBL/GenBank/DDBJ whole genome shotgun (WGS) entry which is preliminary data.</text>
</comment>
<dbReference type="Proteomes" id="UP000188929">
    <property type="component" value="Unassembled WGS sequence"/>
</dbReference>
<dbReference type="InterPro" id="IPR029044">
    <property type="entry name" value="Nucleotide-diphossugar_trans"/>
</dbReference>
<evidence type="ECO:0000256" key="3">
    <source>
        <dbReference type="SAM" id="Phobius"/>
    </source>
</evidence>